<feature type="compositionally biased region" description="Basic and acidic residues" evidence="1">
    <location>
        <begin position="612"/>
        <end position="621"/>
    </location>
</feature>
<evidence type="ECO:0000313" key="2">
    <source>
        <dbReference type="EMBL" id="KAK1765541.1"/>
    </source>
</evidence>
<gene>
    <name evidence="2" type="ORF">QBC33DRAFT_495670</name>
</gene>
<dbReference type="AlphaFoldDB" id="A0AAJ0BWI1"/>
<feature type="compositionally biased region" description="Polar residues" evidence="1">
    <location>
        <begin position="830"/>
        <end position="843"/>
    </location>
</feature>
<feature type="compositionally biased region" description="Basic and acidic residues" evidence="1">
    <location>
        <begin position="590"/>
        <end position="602"/>
    </location>
</feature>
<feature type="compositionally biased region" description="Basic and acidic residues" evidence="1">
    <location>
        <begin position="1005"/>
        <end position="1015"/>
    </location>
</feature>
<feature type="compositionally biased region" description="Basic and acidic residues" evidence="1">
    <location>
        <begin position="401"/>
        <end position="423"/>
    </location>
</feature>
<feature type="region of interest" description="Disordered" evidence="1">
    <location>
        <begin position="973"/>
        <end position="1018"/>
    </location>
</feature>
<keyword evidence="3" id="KW-1185">Reference proteome</keyword>
<feature type="region of interest" description="Disordered" evidence="1">
    <location>
        <begin position="822"/>
        <end position="843"/>
    </location>
</feature>
<dbReference type="RefSeq" id="XP_060281754.1">
    <property type="nucleotide sequence ID" value="XM_060425549.1"/>
</dbReference>
<feature type="region of interest" description="Disordered" evidence="1">
    <location>
        <begin position="898"/>
        <end position="934"/>
    </location>
</feature>
<evidence type="ECO:0000256" key="1">
    <source>
        <dbReference type="SAM" id="MobiDB-lite"/>
    </source>
</evidence>
<dbReference type="GeneID" id="85308736"/>
<dbReference type="Proteomes" id="UP001244011">
    <property type="component" value="Unassembled WGS sequence"/>
</dbReference>
<dbReference type="EMBL" id="MU839015">
    <property type="protein sequence ID" value="KAK1765541.1"/>
    <property type="molecule type" value="Genomic_DNA"/>
</dbReference>
<feature type="region of interest" description="Disordered" evidence="1">
    <location>
        <begin position="296"/>
        <end position="336"/>
    </location>
</feature>
<proteinExistence type="predicted"/>
<reference evidence="2" key="1">
    <citation type="submission" date="2023-06" db="EMBL/GenBank/DDBJ databases">
        <title>Genome-scale phylogeny and comparative genomics of the fungal order Sordariales.</title>
        <authorList>
            <consortium name="Lawrence Berkeley National Laboratory"/>
            <person name="Hensen N."/>
            <person name="Bonometti L."/>
            <person name="Westerberg I."/>
            <person name="Brannstrom I.O."/>
            <person name="Guillou S."/>
            <person name="Cros-Aarteil S."/>
            <person name="Calhoun S."/>
            <person name="Haridas S."/>
            <person name="Kuo A."/>
            <person name="Mondo S."/>
            <person name="Pangilinan J."/>
            <person name="Riley R."/>
            <person name="Labutti K."/>
            <person name="Andreopoulos B."/>
            <person name="Lipzen A."/>
            <person name="Chen C."/>
            <person name="Yanf M."/>
            <person name="Daum C."/>
            <person name="Ng V."/>
            <person name="Clum A."/>
            <person name="Steindorff A."/>
            <person name="Ohm R."/>
            <person name="Martin F."/>
            <person name="Silar P."/>
            <person name="Natvig D."/>
            <person name="Lalanne C."/>
            <person name="Gautier V."/>
            <person name="Ament-Velasquez S.L."/>
            <person name="Kruys A."/>
            <person name="Hutchinson M.I."/>
            <person name="Powell A.J."/>
            <person name="Barry K."/>
            <person name="Miller A.N."/>
            <person name="Grigoriev I.V."/>
            <person name="Debuchy R."/>
            <person name="Gladieux P."/>
            <person name="Thoren M.H."/>
            <person name="Johannesson H."/>
        </authorList>
    </citation>
    <scope>NUCLEOTIDE SEQUENCE</scope>
    <source>
        <strain evidence="2">8032-3</strain>
    </source>
</reference>
<feature type="region of interest" description="Disordered" evidence="1">
    <location>
        <begin position="162"/>
        <end position="187"/>
    </location>
</feature>
<organism evidence="2 3">
    <name type="scientific">Phialemonium atrogriseum</name>
    <dbReference type="NCBI Taxonomy" id="1093897"/>
    <lineage>
        <taxon>Eukaryota</taxon>
        <taxon>Fungi</taxon>
        <taxon>Dikarya</taxon>
        <taxon>Ascomycota</taxon>
        <taxon>Pezizomycotina</taxon>
        <taxon>Sordariomycetes</taxon>
        <taxon>Sordariomycetidae</taxon>
        <taxon>Cephalothecales</taxon>
        <taxon>Cephalothecaceae</taxon>
        <taxon>Phialemonium</taxon>
    </lineage>
</organism>
<protein>
    <submittedName>
        <fullName evidence="2">Uncharacterized protein</fullName>
    </submittedName>
</protein>
<feature type="compositionally biased region" description="Polar residues" evidence="1">
    <location>
        <begin position="168"/>
        <end position="180"/>
    </location>
</feature>
<feature type="region of interest" description="Disordered" evidence="1">
    <location>
        <begin position="590"/>
        <end position="631"/>
    </location>
</feature>
<sequence>MSVHLARKRAKRLLRRVKKLQAEDLPLTPYLLLEAKYRFLLYKRCSLYSIKYEEPEKTGFEFSVAYLPEFILSQIEAQKLTDIVSTKESLLPILFFITASLPRKGSEKPSFPALFRWHCKPRHRTYHFFAYLDLKMVSKTYTINQLLALRVKHTPAAIILRRKGENSGPKQVSDETQAAVKNQDDSAADEVVYKGNASRRAAAALAATPSTTPSAAPATGPATGQAVAVATAPAAAPARTVVCDMEWKYRGRSATEATANEPVSAPTGLPAQKSEGFQRFYKAVVSPTHVRVTAGGRIVPNTRGPPSPSAKRVTGDVAVDNHGPPEKLKNTKPIPGPLNLGPHGVPQYFPAFPRGYPPIPAYLPMAFGPHMHGGFPMPTAVGGPMVSQPAADGTLKTGDGQADKATEPKRTDKINLSRPDQFDQTKPFVYNGQWMFPFPSHFPPPMGNPFMPGPILGPHSLMGHPGMPPHLANPQNLGAPMMAPGAFHVPPPAHPGFSGMLPTAGPGPINKDFQPPVAPPISSIKPSDITRKQIGSFRTSLKYHEDQLQFNRHQIDEKFMENKVKAIREHIQQFEALLRTQTEHEKLYNQKREKTKEAETDPKPAPAAVQKVPDHEHRDHTSAPNHGRLENGSQHEAISATNGNSGEGAFNLNGLAAALKSIDLAKKLRLPSDAALAPPFRPRGENDMVAQSDANGSGMCLGVAGCCKPLGNSVQRPVSAGYEKWRIVSESSDQTGNSSKTWEDTVTDPLSTSLAAEKARLGVPYLVGTLPKGVDPRTARDADYQYPRELTEDETRSRHLYWGKAPRFVRQGLPKYDGKHFYPPSPAKETITNGSPESGPKMTQSEMDPFLSLFPAGEGKKSKALSTDDTYASAPHLRSFRSQIYGGSQEFQKALDEVNQPCGGHPPKASLAEAGADSGSASSRDRRSDNPVGCRGVKLLHTMLRKGSTSSAISSTTAQGYLPQYVGYAAKSLSPSVDRKSVSPSEDGSPDQDLSDGGALLNPLPDKRGEKRLSHGEGSLEEQFRNVVSMDVANRGNLSTFNL</sequence>
<evidence type="ECO:0000313" key="3">
    <source>
        <dbReference type="Proteomes" id="UP001244011"/>
    </source>
</evidence>
<accession>A0AAJ0BWI1</accession>
<comment type="caution">
    <text evidence="2">The sequence shown here is derived from an EMBL/GenBank/DDBJ whole genome shotgun (WGS) entry which is preliminary data.</text>
</comment>
<feature type="region of interest" description="Disordered" evidence="1">
    <location>
        <begin position="387"/>
        <end position="423"/>
    </location>
</feature>
<name>A0AAJ0BWI1_9PEZI</name>